<keyword evidence="3 5" id="KW-0159">Chromosome partition</keyword>
<dbReference type="Pfam" id="PF04079">
    <property type="entry name" value="SMC_ScpB"/>
    <property type="match status" value="1"/>
</dbReference>
<feature type="region of interest" description="Disordered" evidence="6">
    <location>
        <begin position="195"/>
        <end position="259"/>
    </location>
</feature>
<evidence type="ECO:0000256" key="4">
    <source>
        <dbReference type="ARBA" id="ARBA00023306"/>
    </source>
</evidence>
<dbReference type="AlphaFoldDB" id="A0A1I6ITS4"/>
<keyword evidence="4 5" id="KW-0131">Cell cycle</keyword>
<dbReference type="NCBIfam" id="TIGR00281">
    <property type="entry name" value="SMC-Scp complex subunit ScpB"/>
    <property type="match status" value="1"/>
</dbReference>
<gene>
    <name evidence="5" type="primary">scpB</name>
    <name evidence="7" type="ORF">SAMN02910262_00820</name>
</gene>
<organism evidence="7 8">
    <name type="scientific">[Clostridium] aminophilum</name>
    <dbReference type="NCBI Taxonomy" id="1526"/>
    <lineage>
        <taxon>Bacteria</taxon>
        <taxon>Bacillati</taxon>
        <taxon>Bacillota</taxon>
        <taxon>Clostridia</taxon>
        <taxon>Lachnospirales</taxon>
        <taxon>Lachnospiraceae</taxon>
    </lineage>
</organism>
<dbReference type="PANTHER" id="PTHR34298:SF2">
    <property type="entry name" value="SEGREGATION AND CONDENSATION PROTEIN B"/>
    <property type="match status" value="1"/>
</dbReference>
<dbReference type="PANTHER" id="PTHR34298">
    <property type="entry name" value="SEGREGATION AND CONDENSATION PROTEIN B"/>
    <property type="match status" value="1"/>
</dbReference>
<name>A0A1I6ITS4_9FIRM</name>
<dbReference type="Proteomes" id="UP000214760">
    <property type="component" value="Unassembled WGS sequence"/>
</dbReference>
<dbReference type="GO" id="GO:0051304">
    <property type="term" value="P:chromosome separation"/>
    <property type="evidence" value="ECO:0007669"/>
    <property type="project" value="InterPro"/>
</dbReference>
<evidence type="ECO:0000256" key="5">
    <source>
        <dbReference type="HAMAP-Rule" id="MF_01804"/>
    </source>
</evidence>
<comment type="similarity">
    <text evidence="5">Belongs to the ScpB family.</text>
</comment>
<evidence type="ECO:0000256" key="2">
    <source>
        <dbReference type="ARBA" id="ARBA00022618"/>
    </source>
</evidence>
<sequence length="259" mass="29612">MTLTENEKNKRIVEAVLFTMGKSVDLAHLAAAIESTPKAAENAVTELAREYDEQSRGMQIIRLNDSYQMCTREEFYNNLITVVKIPKKQNLTDAMLETLSIVAYRQPVTRLEIEKIRGVKSDHAMSKLLEYDLIYEVGRMEAPGRPMLFATTEEFLRRFGVSGKDELPKVPEDKTKLFAQQAAEEIRLDDPEMMARVQEEAVNPEFDITSDSQENRHDEMRDERSENDEMRSESGDGEPEDGDHPEVFATEGTEDENQN</sequence>
<proteinExistence type="inferred from homology"/>
<dbReference type="InterPro" id="IPR036390">
    <property type="entry name" value="WH_DNA-bd_sf"/>
</dbReference>
<dbReference type="SUPFAM" id="SSF46785">
    <property type="entry name" value="Winged helix' DNA-binding domain"/>
    <property type="match status" value="2"/>
</dbReference>
<evidence type="ECO:0000256" key="3">
    <source>
        <dbReference type="ARBA" id="ARBA00022829"/>
    </source>
</evidence>
<comment type="subunit">
    <text evidence="5">Homodimer. Homodimerization may be required to stabilize the binding of ScpA to the Smc head domains. Component of a cohesin-like complex composed of ScpA, ScpB and the Smc homodimer, in which ScpA and ScpB bind to the head domain of Smc. The presence of the three proteins is required for the association of the complex with DNA.</text>
</comment>
<feature type="compositionally biased region" description="Basic and acidic residues" evidence="6">
    <location>
        <begin position="213"/>
        <end position="234"/>
    </location>
</feature>
<evidence type="ECO:0000313" key="7">
    <source>
        <dbReference type="EMBL" id="SFR70118.1"/>
    </source>
</evidence>
<dbReference type="GO" id="GO:0005737">
    <property type="term" value="C:cytoplasm"/>
    <property type="evidence" value="ECO:0007669"/>
    <property type="project" value="UniProtKB-SubCell"/>
</dbReference>
<keyword evidence="2 5" id="KW-0132">Cell division</keyword>
<dbReference type="Gene3D" id="1.10.10.10">
    <property type="entry name" value="Winged helix-like DNA-binding domain superfamily/Winged helix DNA-binding domain"/>
    <property type="match status" value="2"/>
</dbReference>
<dbReference type="EMBL" id="FOZC01000003">
    <property type="protein sequence ID" value="SFR70118.1"/>
    <property type="molecule type" value="Genomic_DNA"/>
</dbReference>
<dbReference type="InterPro" id="IPR005234">
    <property type="entry name" value="ScpB_csome_segregation"/>
</dbReference>
<keyword evidence="1 5" id="KW-0963">Cytoplasm</keyword>
<dbReference type="GO" id="GO:0006260">
    <property type="term" value="P:DNA replication"/>
    <property type="evidence" value="ECO:0007669"/>
    <property type="project" value="UniProtKB-UniRule"/>
</dbReference>
<protein>
    <recommendedName>
        <fullName evidence="5">Segregation and condensation protein B</fullName>
    </recommendedName>
</protein>
<evidence type="ECO:0000256" key="6">
    <source>
        <dbReference type="SAM" id="MobiDB-lite"/>
    </source>
</evidence>
<accession>A0A1I6ITS4</accession>
<evidence type="ECO:0000256" key="1">
    <source>
        <dbReference type="ARBA" id="ARBA00022490"/>
    </source>
</evidence>
<reference evidence="7 8" key="1">
    <citation type="submission" date="2016-10" db="EMBL/GenBank/DDBJ databases">
        <authorList>
            <person name="de Groot N.N."/>
        </authorList>
    </citation>
    <scope>NUCLEOTIDE SEQUENCE [LARGE SCALE GENOMIC DNA]</scope>
    <source>
        <strain evidence="7 8">F</strain>
    </source>
</reference>
<comment type="subcellular location">
    <subcellularLocation>
        <location evidence="5">Cytoplasm</location>
    </subcellularLocation>
    <text evidence="5">Associated with two foci at the outer edges of the nucleoid region in young cells, and at four foci within both cell halves in older cells.</text>
</comment>
<dbReference type="GO" id="GO:0051301">
    <property type="term" value="P:cell division"/>
    <property type="evidence" value="ECO:0007669"/>
    <property type="project" value="UniProtKB-KW"/>
</dbReference>
<evidence type="ECO:0000313" key="8">
    <source>
        <dbReference type="Proteomes" id="UP000214760"/>
    </source>
</evidence>
<dbReference type="HAMAP" id="MF_01804">
    <property type="entry name" value="ScpB"/>
    <property type="match status" value="1"/>
</dbReference>
<dbReference type="InterPro" id="IPR036388">
    <property type="entry name" value="WH-like_DNA-bd_sf"/>
</dbReference>
<comment type="function">
    <text evidence="5">Participates in chromosomal partition during cell division. May act via the formation of a condensin-like complex containing Smc and ScpA that pull DNA away from mid-cell into both cell halves.</text>
</comment>
<dbReference type="RefSeq" id="WP_242841557.1">
    <property type="nucleotide sequence ID" value="NZ_FOZC01000003.1"/>
</dbReference>